<dbReference type="InterPro" id="IPR017452">
    <property type="entry name" value="GPCR_Rhodpsn_7TM"/>
</dbReference>
<keyword evidence="4" id="KW-0472">Membrane</keyword>
<dbReference type="AlphaFoldDB" id="A0A2A6CNN7"/>
<comment type="subcellular location">
    <subcellularLocation>
        <location evidence="1">Membrane</location>
    </subcellularLocation>
</comment>
<dbReference type="PANTHER" id="PTHR22718:SF34">
    <property type="entry name" value="G-PROTEIN COUPLED RECEPTORS FAMILY 1 PROFILE DOMAIN-CONTAINING PROTEIN"/>
    <property type="match status" value="1"/>
</dbReference>
<reference evidence="6" key="1">
    <citation type="journal article" date="2008" name="Nat. Genet.">
        <title>The Pristionchus pacificus genome provides a unique perspective on nematode lifestyle and parasitism.</title>
        <authorList>
            <person name="Dieterich C."/>
            <person name="Clifton S.W."/>
            <person name="Schuster L.N."/>
            <person name="Chinwalla A."/>
            <person name="Delehaunty K."/>
            <person name="Dinkelacker I."/>
            <person name="Fulton L."/>
            <person name="Fulton R."/>
            <person name="Godfrey J."/>
            <person name="Minx P."/>
            <person name="Mitreva M."/>
            <person name="Roeseler W."/>
            <person name="Tian H."/>
            <person name="Witte H."/>
            <person name="Yang S.P."/>
            <person name="Wilson R.K."/>
            <person name="Sommer R.J."/>
        </authorList>
    </citation>
    <scope>NUCLEOTIDE SEQUENCE [LARGE SCALE GENOMIC DNA]</scope>
    <source>
        <strain evidence="6">PS312</strain>
    </source>
</reference>
<gene>
    <name evidence="5" type="primary">WBGene00279589</name>
</gene>
<reference evidence="5" key="2">
    <citation type="submission" date="2022-06" db="UniProtKB">
        <authorList>
            <consortium name="EnsemblMetazoa"/>
        </authorList>
    </citation>
    <scope>IDENTIFICATION</scope>
    <source>
        <strain evidence="5">PS312</strain>
    </source>
</reference>
<evidence type="ECO:0000256" key="2">
    <source>
        <dbReference type="ARBA" id="ARBA00022692"/>
    </source>
</evidence>
<dbReference type="Proteomes" id="UP000005239">
    <property type="component" value="Unassembled WGS sequence"/>
</dbReference>
<dbReference type="PANTHER" id="PTHR22718">
    <property type="entry name" value="SERPENTINE RECEPTOR, CLASS X"/>
    <property type="match status" value="1"/>
</dbReference>
<accession>A0A8R1Z0X4</accession>
<dbReference type="Gene3D" id="1.20.1070.10">
    <property type="entry name" value="Rhodopsin 7-helix transmembrane proteins"/>
    <property type="match status" value="1"/>
</dbReference>
<evidence type="ECO:0000256" key="1">
    <source>
        <dbReference type="ARBA" id="ARBA00004370"/>
    </source>
</evidence>
<proteinExistence type="predicted"/>
<organism evidence="5 6">
    <name type="scientific">Pristionchus pacificus</name>
    <name type="common">Parasitic nematode worm</name>
    <dbReference type="NCBI Taxonomy" id="54126"/>
    <lineage>
        <taxon>Eukaryota</taxon>
        <taxon>Metazoa</taxon>
        <taxon>Ecdysozoa</taxon>
        <taxon>Nematoda</taxon>
        <taxon>Chromadorea</taxon>
        <taxon>Rhabditida</taxon>
        <taxon>Rhabditina</taxon>
        <taxon>Diplogasteromorpha</taxon>
        <taxon>Diplogasteroidea</taxon>
        <taxon>Neodiplogasteridae</taxon>
        <taxon>Pristionchus</taxon>
    </lineage>
</organism>
<keyword evidence="2" id="KW-0812">Transmembrane</keyword>
<evidence type="ECO:0000256" key="4">
    <source>
        <dbReference type="ARBA" id="ARBA00023136"/>
    </source>
</evidence>
<dbReference type="GO" id="GO:0016020">
    <property type="term" value="C:membrane"/>
    <property type="evidence" value="ECO:0007669"/>
    <property type="project" value="UniProtKB-SubCell"/>
</dbReference>
<dbReference type="SUPFAM" id="SSF81321">
    <property type="entry name" value="Family A G protein-coupled receptor-like"/>
    <property type="match status" value="1"/>
</dbReference>
<keyword evidence="3" id="KW-1133">Transmembrane helix</keyword>
<accession>A0A2A6CNN7</accession>
<evidence type="ECO:0000256" key="3">
    <source>
        <dbReference type="ARBA" id="ARBA00022989"/>
    </source>
</evidence>
<evidence type="ECO:0000313" key="6">
    <source>
        <dbReference type="Proteomes" id="UP000005239"/>
    </source>
</evidence>
<evidence type="ECO:0000313" key="5">
    <source>
        <dbReference type="EnsemblMetazoa" id="PPA41220.1"/>
    </source>
</evidence>
<dbReference type="EnsemblMetazoa" id="PPA41220.1">
    <property type="protein sequence ID" value="PPA41220.1"/>
    <property type="gene ID" value="WBGene00279589"/>
</dbReference>
<sequence>MTEDEYVFEYSMEQLSLQYLFASPTRRLDMIQFMSGVSLRIIAFLLNILLLTTLMHSATLRKNSFYYFVTLICACDLIQLTTSLYNVTYTAFRQAISPSPFTLSHQLIFFVDDAAMWTYICTLAVIALNRVVCVAFPVQFKVPSAHDDDFFYIATFEALFTQNLSKSLVLFCVAAGIAMSLPHLHPCCRLFSFPDWHMTTYYPSDTWYQYLDLLVSSLGAMIIVLSYSLMFLIIRTSANYVFLMSAVNLVMFSMIFWLPCLESTGFVGLIQNTMYAFQNIMNPTIAFIFNKAIRDGATRIFACT</sequence>
<protein>
    <submittedName>
        <fullName evidence="5">G_PROTEIN_RECEP_F1_2 domain-containing protein</fullName>
    </submittedName>
</protein>
<dbReference type="PROSITE" id="PS50262">
    <property type="entry name" value="G_PROTEIN_RECEP_F1_2"/>
    <property type="match status" value="1"/>
</dbReference>
<name>A0A2A6CNN7_PRIPA</name>
<keyword evidence="6" id="KW-1185">Reference proteome</keyword>